<dbReference type="Gene3D" id="3.40.50.1220">
    <property type="entry name" value="TPP-binding domain"/>
    <property type="match status" value="1"/>
</dbReference>
<dbReference type="InterPro" id="IPR012001">
    <property type="entry name" value="Thiamin_PyroP_enz_TPP-bd_dom"/>
</dbReference>
<dbReference type="CDD" id="cd07035">
    <property type="entry name" value="TPP_PYR_POX_like"/>
    <property type="match status" value="1"/>
</dbReference>
<evidence type="ECO:0000259" key="4">
    <source>
        <dbReference type="Pfam" id="PF00205"/>
    </source>
</evidence>
<dbReference type="InterPro" id="IPR011766">
    <property type="entry name" value="TPP_enzyme_TPP-bd"/>
</dbReference>
<dbReference type="SUPFAM" id="SSF52467">
    <property type="entry name" value="DHS-like NAD/FAD-binding domain"/>
    <property type="match status" value="1"/>
</dbReference>
<feature type="domain" description="Thiamine pyrophosphate enzyme N-terminal TPP-binding" evidence="6">
    <location>
        <begin position="22"/>
        <end position="131"/>
    </location>
</feature>
<keyword evidence="2 3" id="KW-0786">Thiamine pyrophosphate</keyword>
<name>A0ABY9XAV5_9BACT</name>
<sequence length="578" mass="61311">MSSERLVQTLAEPSSETRAGTFVEVLLGRLEALGVRSAFGLVGGAIAPLAHALALSRLEAFHFRHEGGAGFAAVEASLASGRPTVLFTTTGPGLLNALTPVAAGRWEGAKLLMLSGSTSSAQRGRWACQETSSHTLPQSGLFTSGPLFHYATTVEHPAELDSVCARLASGFARPGGFIAHVSLPLSVQTAQVPAASSSPLIRPVAPACSSEELAELARMLAERETVLWVGFGARHAAAEVRALAERLGAPVMSSPRGKGIFPERHPLYLGSTGLGGHATVDRYFIARRPEHVLVLGSRLSEPTSFWNPLFIPTQGFIHVDVDPEVPGSAYPTARVLPVQAEVKGFLQRLLELLPAPRRAPRVVEGLAAESALAPRQEGPVRPRVLMERVQSLIIDRSDAVVMTESGNAFAWGNQHLRFEEPGRYRVSTGFGSMGHMASGVVGLALARGGKAVAIVGDGSMLMNNELSTAAQYSAPAVWIIMNDAQYGMVEQGMRALGFQPLETAIPRADFVSIARACGADGVRVEHEPELDSALEAALAAQGPFVVDVAIDPHETAPWMRRIQNLIVQGAESQKGGER</sequence>
<evidence type="ECO:0000256" key="3">
    <source>
        <dbReference type="RuleBase" id="RU362132"/>
    </source>
</evidence>
<keyword evidence="8" id="KW-1185">Reference proteome</keyword>
<dbReference type="Pfam" id="PF02775">
    <property type="entry name" value="TPP_enzyme_C"/>
    <property type="match status" value="1"/>
</dbReference>
<evidence type="ECO:0000313" key="8">
    <source>
        <dbReference type="Proteomes" id="UP001611383"/>
    </source>
</evidence>
<comment type="similarity">
    <text evidence="1 3">Belongs to the TPP enzyme family.</text>
</comment>
<dbReference type="PANTHER" id="PTHR18968:SF13">
    <property type="entry name" value="ACETOLACTATE SYNTHASE CATALYTIC SUBUNIT, MITOCHONDRIAL"/>
    <property type="match status" value="1"/>
</dbReference>
<dbReference type="EMBL" id="CP043494">
    <property type="protein sequence ID" value="WNG52486.1"/>
    <property type="molecule type" value="Genomic_DNA"/>
</dbReference>
<feature type="domain" description="Thiamine pyrophosphate enzyme central" evidence="4">
    <location>
        <begin position="215"/>
        <end position="349"/>
    </location>
</feature>
<dbReference type="PANTHER" id="PTHR18968">
    <property type="entry name" value="THIAMINE PYROPHOSPHATE ENZYMES"/>
    <property type="match status" value="1"/>
</dbReference>
<dbReference type="Pfam" id="PF00205">
    <property type="entry name" value="TPP_enzyme_M"/>
    <property type="match status" value="1"/>
</dbReference>
<reference evidence="7 8" key="1">
    <citation type="submission" date="2019-08" db="EMBL/GenBank/DDBJ databases">
        <title>Archangium and Cystobacter genomes.</title>
        <authorList>
            <person name="Chen I.-C.K."/>
            <person name="Wielgoss S."/>
        </authorList>
    </citation>
    <scope>NUCLEOTIDE SEQUENCE [LARGE SCALE GENOMIC DNA]</scope>
    <source>
        <strain evidence="7 8">Cbm 6</strain>
    </source>
</reference>
<dbReference type="CDD" id="cd00568">
    <property type="entry name" value="TPP_enzymes"/>
    <property type="match status" value="1"/>
</dbReference>
<evidence type="ECO:0000313" key="7">
    <source>
        <dbReference type="EMBL" id="WNG52486.1"/>
    </source>
</evidence>
<organism evidence="7 8">
    <name type="scientific">Archangium minus</name>
    <dbReference type="NCBI Taxonomy" id="83450"/>
    <lineage>
        <taxon>Bacteria</taxon>
        <taxon>Pseudomonadati</taxon>
        <taxon>Myxococcota</taxon>
        <taxon>Myxococcia</taxon>
        <taxon>Myxococcales</taxon>
        <taxon>Cystobacterineae</taxon>
        <taxon>Archangiaceae</taxon>
        <taxon>Archangium</taxon>
    </lineage>
</organism>
<gene>
    <name evidence="7" type="ORF">F0U60_19865</name>
</gene>
<accession>A0ABY9XAV5</accession>
<dbReference type="InterPro" id="IPR029061">
    <property type="entry name" value="THDP-binding"/>
</dbReference>
<dbReference type="SUPFAM" id="SSF52518">
    <property type="entry name" value="Thiamin diphosphate-binding fold (THDP-binding)"/>
    <property type="match status" value="2"/>
</dbReference>
<dbReference type="InterPro" id="IPR012000">
    <property type="entry name" value="Thiamin_PyroP_enz_cen_dom"/>
</dbReference>
<feature type="domain" description="Thiamine pyrophosphate enzyme TPP-binding" evidence="5">
    <location>
        <begin position="405"/>
        <end position="548"/>
    </location>
</feature>
<evidence type="ECO:0000259" key="5">
    <source>
        <dbReference type="Pfam" id="PF02775"/>
    </source>
</evidence>
<evidence type="ECO:0000259" key="6">
    <source>
        <dbReference type="Pfam" id="PF02776"/>
    </source>
</evidence>
<dbReference type="Gene3D" id="3.40.50.970">
    <property type="match status" value="2"/>
</dbReference>
<evidence type="ECO:0000256" key="1">
    <source>
        <dbReference type="ARBA" id="ARBA00007812"/>
    </source>
</evidence>
<dbReference type="InterPro" id="IPR045229">
    <property type="entry name" value="TPP_enz"/>
</dbReference>
<protein>
    <submittedName>
        <fullName evidence="7">Thiamine pyrophosphate-binding protein</fullName>
    </submittedName>
</protein>
<dbReference type="InterPro" id="IPR029035">
    <property type="entry name" value="DHS-like_NAD/FAD-binding_dom"/>
</dbReference>
<evidence type="ECO:0000256" key="2">
    <source>
        <dbReference type="ARBA" id="ARBA00023052"/>
    </source>
</evidence>
<dbReference type="Pfam" id="PF02776">
    <property type="entry name" value="TPP_enzyme_N"/>
    <property type="match status" value="1"/>
</dbReference>
<proteinExistence type="inferred from homology"/>
<dbReference type="Proteomes" id="UP001611383">
    <property type="component" value="Chromosome"/>
</dbReference>